<protein>
    <recommendedName>
        <fullName evidence="4">Lipoprotein</fullName>
    </recommendedName>
</protein>
<organism evidence="2 3">
    <name type="scientific">Flavobacterium rivuli WB 3.3-2 = DSM 21788</name>
    <dbReference type="NCBI Taxonomy" id="1121895"/>
    <lineage>
        <taxon>Bacteria</taxon>
        <taxon>Pseudomonadati</taxon>
        <taxon>Bacteroidota</taxon>
        <taxon>Flavobacteriia</taxon>
        <taxon>Flavobacteriales</taxon>
        <taxon>Flavobacteriaceae</taxon>
        <taxon>Flavobacterium</taxon>
    </lineage>
</organism>
<evidence type="ECO:0000313" key="2">
    <source>
        <dbReference type="EMBL" id="KGO85344.1"/>
    </source>
</evidence>
<comment type="caution">
    <text evidence="2">The sequence shown here is derived from an EMBL/GenBank/DDBJ whole genome shotgun (WGS) entry which is preliminary data.</text>
</comment>
<proteinExistence type="predicted"/>
<dbReference type="STRING" id="1121895.GCA_000378485_01744"/>
<dbReference type="Proteomes" id="UP000030152">
    <property type="component" value="Unassembled WGS sequence"/>
</dbReference>
<dbReference type="EMBL" id="JRLX01000023">
    <property type="protein sequence ID" value="KGO85344.1"/>
    <property type="molecule type" value="Genomic_DNA"/>
</dbReference>
<dbReference type="OrthoDB" id="9792021at2"/>
<dbReference type="eggNOG" id="COG2885">
    <property type="taxonomic scope" value="Bacteria"/>
</dbReference>
<name>A0A0A2LZ91_9FLAO</name>
<evidence type="ECO:0008006" key="4">
    <source>
        <dbReference type="Google" id="ProtNLM"/>
    </source>
</evidence>
<keyword evidence="3" id="KW-1185">Reference proteome</keyword>
<dbReference type="PROSITE" id="PS51257">
    <property type="entry name" value="PROKAR_LIPOPROTEIN"/>
    <property type="match status" value="1"/>
</dbReference>
<evidence type="ECO:0000256" key="1">
    <source>
        <dbReference type="SAM" id="MobiDB-lite"/>
    </source>
</evidence>
<reference evidence="2 3" key="1">
    <citation type="submission" date="2013-09" db="EMBL/GenBank/DDBJ databases">
        <authorList>
            <person name="Zeng Z."/>
            <person name="Chen C."/>
        </authorList>
    </citation>
    <scope>NUCLEOTIDE SEQUENCE [LARGE SCALE GENOMIC DNA]</scope>
    <source>
        <strain evidence="2 3">WB 3.3-2</strain>
    </source>
</reference>
<feature type="region of interest" description="Disordered" evidence="1">
    <location>
        <begin position="26"/>
        <end position="47"/>
    </location>
</feature>
<dbReference type="RefSeq" id="WP_020212897.1">
    <property type="nucleotide sequence ID" value="NZ_JRLX01000023.1"/>
</dbReference>
<feature type="compositionally biased region" description="Low complexity" evidence="1">
    <location>
        <begin position="28"/>
        <end position="38"/>
    </location>
</feature>
<sequence>MKKLFLCALTMALLVACNKDKKSETKTVTDSTTVVTETPAAEKKADTASSDFDSATIPVTTKDVGDFPYVTLPERLEYMNGKGEQKIYDETFVPLNGVFVSVKGPVFNAGLQVKEEQPWSQAYAKDSYAKKITDLGAVRIFDDKIKKAELDKYDGKLGSTLDYWNNPVQVYALKKKDGTIVYFQLVTNSASGGIRIAEAGELK</sequence>
<gene>
    <name evidence="2" type="ORF">Q765_16490</name>
</gene>
<evidence type="ECO:0000313" key="3">
    <source>
        <dbReference type="Proteomes" id="UP000030152"/>
    </source>
</evidence>
<accession>A0A0A2LZ91</accession>
<dbReference type="AlphaFoldDB" id="A0A0A2LZ91"/>